<keyword evidence="2" id="KW-1185">Reference proteome</keyword>
<dbReference type="GeneID" id="18907511"/>
<gene>
    <name evidence="1" type="ORF">PHACADRAFT_108398</name>
</gene>
<dbReference type="InParanoid" id="K5VPT0"/>
<dbReference type="OrthoDB" id="3268424at2759"/>
<evidence type="ECO:0000313" key="2">
    <source>
        <dbReference type="Proteomes" id="UP000008370"/>
    </source>
</evidence>
<dbReference type="EMBL" id="JH930788">
    <property type="protein sequence ID" value="EKM48725.1"/>
    <property type="molecule type" value="Genomic_DNA"/>
</dbReference>
<dbReference type="Proteomes" id="UP000008370">
    <property type="component" value="Unassembled WGS sequence"/>
</dbReference>
<dbReference type="HOGENOM" id="CLU_2782876_0_0_1"/>
<protein>
    <submittedName>
        <fullName evidence="1">Uncharacterized protein</fullName>
    </submittedName>
</protein>
<accession>K5VPT0</accession>
<dbReference type="RefSeq" id="XP_007402723.1">
    <property type="nucleotide sequence ID" value="XM_007402661.1"/>
</dbReference>
<dbReference type="KEGG" id="pco:PHACADRAFT_108398"/>
<organism evidence="1 2">
    <name type="scientific">Phanerochaete carnosa (strain HHB-10118-sp)</name>
    <name type="common">White-rot fungus</name>
    <name type="synonym">Peniophora carnosa</name>
    <dbReference type="NCBI Taxonomy" id="650164"/>
    <lineage>
        <taxon>Eukaryota</taxon>
        <taxon>Fungi</taxon>
        <taxon>Dikarya</taxon>
        <taxon>Basidiomycota</taxon>
        <taxon>Agaricomycotina</taxon>
        <taxon>Agaricomycetes</taxon>
        <taxon>Polyporales</taxon>
        <taxon>Phanerochaetaceae</taxon>
        <taxon>Phanerochaete</taxon>
    </lineage>
</organism>
<sequence>LTGSHSLTPIILDFLLAPAASILTVSKRHHALLDQSVCAATVLGLWMALQSIFPEEKMIEMFYDKSKHT</sequence>
<dbReference type="AlphaFoldDB" id="K5VPT0"/>
<reference evidence="1 2" key="1">
    <citation type="journal article" date="2012" name="BMC Genomics">
        <title>Comparative genomics of the white-rot fungi, Phanerochaete carnosa and P. chrysosporium, to elucidate the genetic basis of the distinct wood types they colonize.</title>
        <authorList>
            <person name="Suzuki H."/>
            <person name="MacDonald J."/>
            <person name="Syed K."/>
            <person name="Salamov A."/>
            <person name="Hori C."/>
            <person name="Aerts A."/>
            <person name="Henrissat B."/>
            <person name="Wiebenga A."/>
            <person name="vanKuyk P.A."/>
            <person name="Barry K."/>
            <person name="Lindquist E."/>
            <person name="LaButti K."/>
            <person name="Lapidus A."/>
            <person name="Lucas S."/>
            <person name="Coutinho P."/>
            <person name="Gong Y."/>
            <person name="Samejima M."/>
            <person name="Mahadevan R."/>
            <person name="Abou-Zaid M."/>
            <person name="de Vries R.P."/>
            <person name="Igarashi K."/>
            <person name="Yadav J.S."/>
            <person name="Grigoriev I.V."/>
            <person name="Master E.R."/>
        </authorList>
    </citation>
    <scope>NUCLEOTIDE SEQUENCE [LARGE SCALE GENOMIC DNA]</scope>
    <source>
        <strain evidence="1 2">HHB-10118-sp</strain>
    </source>
</reference>
<proteinExistence type="predicted"/>
<name>K5VPT0_PHACS</name>
<feature type="non-terminal residue" evidence="1">
    <location>
        <position position="1"/>
    </location>
</feature>
<evidence type="ECO:0000313" key="1">
    <source>
        <dbReference type="EMBL" id="EKM48725.1"/>
    </source>
</evidence>